<proteinExistence type="predicted"/>
<dbReference type="EMBL" id="CP034547">
    <property type="protein sequence ID" value="AZQ55230.1"/>
    <property type="molecule type" value="Genomic_DNA"/>
</dbReference>
<sequence>MTSHVAHVTLRAQRFVQARCEVGSGKKLPIVAGAIGQNFPGFARMARARVVADATGVRRRDARVSNA</sequence>
<organism evidence="1 2">
    <name type="scientific">Burkholderia cenocepacia</name>
    <dbReference type="NCBI Taxonomy" id="95486"/>
    <lineage>
        <taxon>Bacteria</taxon>
        <taxon>Pseudomonadati</taxon>
        <taxon>Pseudomonadota</taxon>
        <taxon>Betaproteobacteria</taxon>
        <taxon>Burkholderiales</taxon>
        <taxon>Burkholderiaceae</taxon>
        <taxon>Burkholderia</taxon>
        <taxon>Burkholderia cepacia complex</taxon>
    </lineage>
</organism>
<protein>
    <submittedName>
        <fullName evidence="1">Uncharacterized protein</fullName>
    </submittedName>
</protein>
<gene>
    <name evidence="1" type="ORF">D5R55_30750</name>
</gene>
<dbReference type="AlphaFoldDB" id="A0A3Q9FDL3"/>
<accession>A0A3Q9FDL3</accession>
<evidence type="ECO:0000313" key="2">
    <source>
        <dbReference type="Proteomes" id="UP000277191"/>
    </source>
</evidence>
<dbReference type="Proteomes" id="UP000277191">
    <property type="component" value="Chromosome 3"/>
</dbReference>
<name>A0A3Q9FDL3_9BURK</name>
<reference evidence="1 2" key="1">
    <citation type="submission" date="2018-12" db="EMBL/GenBank/DDBJ databases">
        <title>Cadmium resistance mechanism in endophytic bacteria Burkholderia cenocepacia YG-3.</title>
        <authorList>
            <person name="Zhang X."/>
            <person name="Wang X."/>
            <person name="Zhu Y."/>
        </authorList>
    </citation>
    <scope>NUCLEOTIDE SEQUENCE [LARGE SCALE GENOMIC DNA]</scope>
    <source>
        <strain evidence="1 2">YG-3</strain>
    </source>
</reference>
<evidence type="ECO:0000313" key="1">
    <source>
        <dbReference type="EMBL" id="AZQ55230.1"/>
    </source>
</evidence>